<name>A0A4P7SH55_9CELL</name>
<dbReference type="Proteomes" id="UP000296469">
    <property type="component" value="Chromosome"/>
</dbReference>
<dbReference type="RefSeq" id="WP_135972813.1">
    <property type="nucleotide sequence ID" value="NZ_CP039291.1"/>
</dbReference>
<dbReference type="AlphaFoldDB" id="A0A4P7SH55"/>
<keyword evidence="3" id="KW-1185">Reference proteome</keyword>
<proteinExistence type="predicted"/>
<protein>
    <submittedName>
        <fullName evidence="2">DUF1801 domain-containing protein</fullName>
    </submittedName>
</protein>
<reference evidence="2 3" key="1">
    <citation type="submission" date="2019-04" db="EMBL/GenBank/DDBJ databases">
        <title>Isolation and identification of Cellulomonas shaoxiangyii sp. Nov. isolated from feces of the Tibetan antelopes (Pantholops hodgsonii) in the Qinghai-Tibet plateau of China.</title>
        <authorList>
            <person name="Tian Z."/>
        </authorList>
    </citation>
    <scope>NUCLEOTIDE SEQUENCE [LARGE SCALE GENOMIC DNA]</scope>
    <source>
        <strain evidence="2 3">Z28</strain>
    </source>
</reference>
<evidence type="ECO:0000256" key="1">
    <source>
        <dbReference type="SAM" id="MobiDB-lite"/>
    </source>
</evidence>
<evidence type="ECO:0000313" key="2">
    <source>
        <dbReference type="EMBL" id="QCB92426.1"/>
    </source>
</evidence>
<sequence length="151" mass="16159">MTGTTSTQATDAEGAGFTAEERAAMKERAAEVKKSRKRGTKADPEADLLAKVAELPDADRALAERIHAIVREAAPHLTPKTWYGMPAYAKDGKVLVFFQAAAKFGSRYATLGFNDVAALDDGAMWPTAYALTSLSAAEEERIAELVRRAAG</sequence>
<organism evidence="2 3">
    <name type="scientific">Cellulomonas shaoxiangyii</name>
    <dbReference type="NCBI Taxonomy" id="2566013"/>
    <lineage>
        <taxon>Bacteria</taxon>
        <taxon>Bacillati</taxon>
        <taxon>Actinomycetota</taxon>
        <taxon>Actinomycetes</taxon>
        <taxon>Micrococcales</taxon>
        <taxon>Cellulomonadaceae</taxon>
        <taxon>Cellulomonas</taxon>
    </lineage>
</organism>
<feature type="region of interest" description="Disordered" evidence="1">
    <location>
        <begin position="1"/>
        <end position="45"/>
    </location>
</feature>
<dbReference type="EMBL" id="CP039291">
    <property type="protein sequence ID" value="QCB92426.1"/>
    <property type="molecule type" value="Genomic_DNA"/>
</dbReference>
<dbReference type="Gene3D" id="3.90.1150.200">
    <property type="match status" value="1"/>
</dbReference>
<dbReference type="SUPFAM" id="SSF159888">
    <property type="entry name" value="YdhG-like"/>
    <property type="match status" value="1"/>
</dbReference>
<feature type="compositionally biased region" description="Basic and acidic residues" evidence="1">
    <location>
        <begin position="19"/>
        <end position="33"/>
    </location>
</feature>
<gene>
    <name evidence="2" type="ORF">E5225_01520</name>
</gene>
<accession>A0A4P7SH55</accession>
<feature type="compositionally biased region" description="Polar residues" evidence="1">
    <location>
        <begin position="1"/>
        <end position="10"/>
    </location>
</feature>
<dbReference type="KEGG" id="celz:E5225_01520"/>
<evidence type="ECO:0000313" key="3">
    <source>
        <dbReference type="Proteomes" id="UP000296469"/>
    </source>
</evidence>
<dbReference type="OrthoDB" id="32458at2"/>